<dbReference type="Gene3D" id="3.30.110.90">
    <property type="entry name" value="Amidohydrolase"/>
    <property type="match status" value="1"/>
</dbReference>
<proteinExistence type="predicted"/>
<organism evidence="2">
    <name type="scientific">marine metagenome</name>
    <dbReference type="NCBI Taxonomy" id="408172"/>
    <lineage>
        <taxon>unclassified sequences</taxon>
        <taxon>metagenomes</taxon>
        <taxon>ecological metagenomes</taxon>
    </lineage>
</organism>
<dbReference type="InterPro" id="IPR051781">
    <property type="entry name" value="Metallo-dep_Hydrolase"/>
</dbReference>
<dbReference type="Gene3D" id="3.40.50.10910">
    <property type="entry name" value="Amidohydrolase"/>
    <property type="match status" value="1"/>
</dbReference>
<dbReference type="SUPFAM" id="SSF51338">
    <property type="entry name" value="Composite domain of metallo-dependent hydrolases"/>
    <property type="match status" value="1"/>
</dbReference>
<dbReference type="SUPFAM" id="SSF51556">
    <property type="entry name" value="Metallo-dependent hydrolases"/>
    <property type="match status" value="1"/>
</dbReference>
<sequence>MNGDGLTVEQNWNFLANLAFGVTTNHDPSKDTETFFANSELQKAGKIVGPRLFSTGTILYGAVTRFTSEVHSVDDALSHIKRLKAFGAFSVKSYNQLSRSKRQQILKAARSLEMNVVIEGGSTFQYNMTMILDGHTGIEHNIPVSPLYNDVVTLHGASRVGYTPTLVVSFGGLSGENYWYQHDRVFDHSRLLAFTPREILDRRARRRLKVEEDDYNHIVVAEATKALSDAGVKVNVGAHGQRQGLAAHWEMWMLAQGGMKPLEVLKAGTLNGAEYIGLDNDIGSLKTGKLADLIILEKNPLEDIRNTDSVELVMINGRLYDATTMNQLFPEVVTRPAFWWEK</sequence>
<gene>
    <name evidence="2" type="ORF">METZ01_LOCUS195743</name>
</gene>
<dbReference type="InterPro" id="IPR006680">
    <property type="entry name" value="Amidohydro-rel"/>
</dbReference>
<reference evidence="2" key="1">
    <citation type="submission" date="2018-05" db="EMBL/GenBank/DDBJ databases">
        <authorList>
            <person name="Lanie J.A."/>
            <person name="Ng W.-L."/>
            <person name="Kazmierczak K.M."/>
            <person name="Andrzejewski T.M."/>
            <person name="Davidsen T.M."/>
            <person name="Wayne K.J."/>
            <person name="Tettelin H."/>
            <person name="Glass J.I."/>
            <person name="Rusch D."/>
            <person name="Podicherti R."/>
            <person name="Tsui H.-C.T."/>
            <person name="Winkler M.E."/>
        </authorList>
    </citation>
    <scope>NUCLEOTIDE SEQUENCE</scope>
</reference>
<dbReference type="Gene3D" id="1.20.58.520">
    <property type="entry name" value="Amidohydrolase"/>
    <property type="match status" value="1"/>
</dbReference>
<dbReference type="AlphaFoldDB" id="A0A382DXJ8"/>
<dbReference type="Gene3D" id="2.30.40.10">
    <property type="entry name" value="Urease, subunit C, domain 1"/>
    <property type="match status" value="1"/>
</dbReference>
<accession>A0A382DXJ8</accession>
<dbReference type="EMBL" id="UINC01041516">
    <property type="protein sequence ID" value="SVB42889.1"/>
    <property type="molecule type" value="Genomic_DNA"/>
</dbReference>
<evidence type="ECO:0000259" key="1">
    <source>
        <dbReference type="Pfam" id="PF01979"/>
    </source>
</evidence>
<dbReference type="PANTHER" id="PTHR43135">
    <property type="entry name" value="ALPHA-D-RIBOSE 1-METHYLPHOSPHONATE 5-TRIPHOSPHATE DIPHOSPHATASE"/>
    <property type="match status" value="1"/>
</dbReference>
<protein>
    <recommendedName>
        <fullName evidence="1">Amidohydrolase-related domain-containing protein</fullName>
    </recommendedName>
</protein>
<dbReference type="InterPro" id="IPR032466">
    <property type="entry name" value="Metal_Hydrolase"/>
</dbReference>
<dbReference type="Pfam" id="PF01979">
    <property type="entry name" value="Amidohydro_1"/>
    <property type="match status" value="1"/>
</dbReference>
<feature type="domain" description="Amidohydrolase-related" evidence="1">
    <location>
        <begin position="88"/>
        <end position="319"/>
    </location>
</feature>
<evidence type="ECO:0000313" key="2">
    <source>
        <dbReference type="EMBL" id="SVB42889.1"/>
    </source>
</evidence>
<name>A0A382DXJ8_9ZZZZ</name>
<dbReference type="PANTHER" id="PTHR43135:SF3">
    <property type="entry name" value="ALPHA-D-RIBOSE 1-METHYLPHOSPHONATE 5-TRIPHOSPHATE DIPHOSPHATASE"/>
    <property type="match status" value="1"/>
</dbReference>
<dbReference type="GO" id="GO:0016810">
    <property type="term" value="F:hydrolase activity, acting on carbon-nitrogen (but not peptide) bonds"/>
    <property type="evidence" value="ECO:0007669"/>
    <property type="project" value="InterPro"/>
</dbReference>
<dbReference type="InterPro" id="IPR011059">
    <property type="entry name" value="Metal-dep_hydrolase_composite"/>
</dbReference>